<sequence length="110" mass="12130">NEGLALAGTWFEGEIKPEDVWDTPASKGEIRMKVFPASASAHPSQQVIQIYQTKYEWSENLHTGDLTIYTGRLYQPEGQPGAPPVFFGYGADNAGRQWLTFSLAPSNVKA</sequence>
<evidence type="ECO:0000313" key="2">
    <source>
        <dbReference type="Proteomes" id="UP000050509"/>
    </source>
</evidence>
<dbReference type="EMBL" id="LJCR01001591">
    <property type="protein sequence ID" value="KPV50082.1"/>
    <property type="molecule type" value="Genomic_DNA"/>
</dbReference>
<gene>
    <name evidence="1" type="ORF">SE17_29040</name>
</gene>
<evidence type="ECO:0000313" key="1">
    <source>
        <dbReference type="EMBL" id="KPV50082.1"/>
    </source>
</evidence>
<comment type="caution">
    <text evidence="1">The sequence shown here is derived from an EMBL/GenBank/DDBJ whole genome shotgun (WGS) entry which is preliminary data.</text>
</comment>
<dbReference type="AlphaFoldDB" id="A0A0P9CX83"/>
<keyword evidence="2" id="KW-1185">Reference proteome</keyword>
<protein>
    <submittedName>
        <fullName evidence="1">Uncharacterized protein</fullName>
    </submittedName>
</protein>
<reference evidence="1 2" key="1">
    <citation type="submission" date="2015-09" db="EMBL/GenBank/DDBJ databases">
        <title>Draft genome sequence of Kouleothrix aurantiaca JCM 19913.</title>
        <authorList>
            <person name="Hemp J."/>
        </authorList>
    </citation>
    <scope>NUCLEOTIDE SEQUENCE [LARGE SCALE GENOMIC DNA]</scope>
    <source>
        <strain evidence="1 2">COM-B</strain>
    </source>
</reference>
<name>A0A0P9CX83_9CHLR</name>
<organism evidence="1 2">
    <name type="scientific">Kouleothrix aurantiaca</name>
    <dbReference type="NCBI Taxonomy" id="186479"/>
    <lineage>
        <taxon>Bacteria</taxon>
        <taxon>Bacillati</taxon>
        <taxon>Chloroflexota</taxon>
        <taxon>Chloroflexia</taxon>
        <taxon>Chloroflexales</taxon>
        <taxon>Roseiflexineae</taxon>
        <taxon>Roseiflexaceae</taxon>
        <taxon>Kouleothrix</taxon>
    </lineage>
</organism>
<proteinExistence type="predicted"/>
<accession>A0A0P9CX83</accession>
<feature type="non-terminal residue" evidence="1">
    <location>
        <position position="1"/>
    </location>
</feature>
<dbReference type="Proteomes" id="UP000050509">
    <property type="component" value="Unassembled WGS sequence"/>
</dbReference>